<name>A0ABX2PTB8_9RHOB</name>
<dbReference type="Gene3D" id="2.40.50.100">
    <property type="match status" value="1"/>
</dbReference>
<evidence type="ECO:0000256" key="8">
    <source>
        <dbReference type="RuleBase" id="RU364083"/>
    </source>
</evidence>
<keyword evidence="5 8" id="KW-0067">ATP-binding</keyword>
<feature type="domain" description="ABC transporter" evidence="9">
    <location>
        <begin position="10"/>
        <end position="240"/>
    </location>
</feature>
<dbReference type="SMART" id="SM00382">
    <property type="entry name" value="AAA"/>
    <property type="match status" value="1"/>
</dbReference>
<dbReference type="RefSeq" id="WP_176866485.1">
    <property type="nucleotide sequence ID" value="NZ_JABXWT010000011.1"/>
</dbReference>
<dbReference type="InterPro" id="IPR008995">
    <property type="entry name" value="Mo/tungstate-bd_C_term_dom"/>
</dbReference>
<dbReference type="InterPro" id="IPR017871">
    <property type="entry name" value="ABC_transporter-like_CS"/>
</dbReference>
<dbReference type="InterPro" id="IPR027417">
    <property type="entry name" value="P-loop_NTPase"/>
</dbReference>
<comment type="subunit">
    <text evidence="8">The complex is composed of two ATP-binding proteins (PotA), two transmembrane proteins (PotB and PotC) and a solute-binding protein (PotD).</text>
</comment>
<dbReference type="InterPro" id="IPR013611">
    <property type="entry name" value="Transp-assoc_OB_typ2"/>
</dbReference>
<organism evidence="10 11">
    <name type="scientific">Ruegeria haliotis</name>
    <dbReference type="NCBI Taxonomy" id="2747601"/>
    <lineage>
        <taxon>Bacteria</taxon>
        <taxon>Pseudomonadati</taxon>
        <taxon>Pseudomonadota</taxon>
        <taxon>Alphaproteobacteria</taxon>
        <taxon>Rhodobacterales</taxon>
        <taxon>Roseobacteraceae</taxon>
        <taxon>Ruegeria</taxon>
    </lineage>
</organism>
<dbReference type="NCBIfam" id="TIGR01187">
    <property type="entry name" value="potA"/>
    <property type="match status" value="1"/>
</dbReference>
<comment type="similarity">
    <text evidence="8">Belongs to the ABC transporter superfamily. Spermidine/putrescine importer (TC 3.A.1.11.1) family.</text>
</comment>
<comment type="catalytic activity">
    <reaction evidence="8">
        <text>ATP + H2O + polyamine-[polyamine-binding protein]Side 1 = ADP + phosphate + polyamineSide 2 + [polyamine-binding protein]Side 1.</text>
        <dbReference type="EC" id="7.6.2.11"/>
    </reaction>
</comment>
<dbReference type="SUPFAM" id="SSF50331">
    <property type="entry name" value="MOP-like"/>
    <property type="match status" value="1"/>
</dbReference>
<keyword evidence="7 8" id="KW-0472">Membrane</keyword>
<evidence type="ECO:0000313" key="10">
    <source>
        <dbReference type="EMBL" id="NVO57414.1"/>
    </source>
</evidence>
<gene>
    <name evidence="8" type="primary">potA</name>
    <name evidence="10" type="ORF">HW561_16585</name>
</gene>
<evidence type="ECO:0000313" key="11">
    <source>
        <dbReference type="Proteomes" id="UP000630805"/>
    </source>
</evidence>
<proteinExistence type="inferred from homology"/>
<evidence type="ECO:0000259" key="9">
    <source>
        <dbReference type="PROSITE" id="PS50893"/>
    </source>
</evidence>
<comment type="caution">
    <text evidence="10">The sequence shown here is derived from an EMBL/GenBank/DDBJ whole genome shotgun (WGS) entry which is preliminary data.</text>
</comment>
<dbReference type="InterPro" id="IPR005893">
    <property type="entry name" value="PotA-like"/>
</dbReference>
<dbReference type="InterPro" id="IPR012340">
    <property type="entry name" value="NA-bd_OB-fold"/>
</dbReference>
<dbReference type="PROSITE" id="PS00211">
    <property type="entry name" value="ABC_TRANSPORTER_1"/>
    <property type="match status" value="1"/>
</dbReference>
<dbReference type="InterPro" id="IPR050093">
    <property type="entry name" value="ABC_SmlMolc_Importer"/>
</dbReference>
<dbReference type="Pfam" id="PF00005">
    <property type="entry name" value="ABC_tran"/>
    <property type="match status" value="1"/>
</dbReference>
<accession>A0ABX2PTB8</accession>
<comment type="function">
    <text evidence="8">Part of the ABC transporter complex PotABCD involved in spermidine/putrescine import. Responsible for energy coupling to the transport system.</text>
</comment>
<dbReference type="SUPFAM" id="SSF52540">
    <property type="entry name" value="P-loop containing nucleoside triphosphate hydrolases"/>
    <property type="match status" value="1"/>
</dbReference>
<dbReference type="EMBL" id="JABXWT010000011">
    <property type="protein sequence ID" value="NVO57414.1"/>
    <property type="molecule type" value="Genomic_DNA"/>
</dbReference>
<dbReference type="Gene3D" id="3.40.50.300">
    <property type="entry name" value="P-loop containing nucleotide triphosphate hydrolases"/>
    <property type="match status" value="1"/>
</dbReference>
<dbReference type="InterPro" id="IPR003439">
    <property type="entry name" value="ABC_transporter-like_ATP-bd"/>
</dbReference>
<sequence length="369" mass="40812">MTVGNQSEFIRIENIVKKFGEVTAVNNVSLNISQGEVFCLLGGSGSGKSTLLRMLAGFDDPTEGRVIIDGDDISGKPPERLPVNMMFQSYALFPHMTVEKNIGYGLRRDGISKAETKQRVDEIMEMVKLSPFATRKPSQLSGGQRQRVALARCIVKRPKVLMLDEPLGALDKKLREETQQELLKIQRDLGLTFIVVTHDQEEAMTMADRIGIMDMGQIVQVGPPRELYENPNSMFIADFVGSLNKFKGVIKGQDGDDTIVGLSENITVKVDTGFEHNDGDKVMLTNRPEKLEIFSADSAEQPTTKNVLDGTVKFVSYMGEQTNYAVELGDDVVVRIAEQNHHMSTKASISMGDKVKVAWPARSTHLFSA</sequence>
<keyword evidence="3" id="KW-0997">Cell inner membrane</keyword>
<dbReference type="EC" id="7.6.2.11" evidence="8"/>
<keyword evidence="4 8" id="KW-0547">Nucleotide-binding</keyword>
<protein>
    <recommendedName>
        <fullName evidence="8">Spermidine/putrescine import ATP-binding protein PotA</fullName>
        <ecNumber evidence="8">7.6.2.11</ecNumber>
    </recommendedName>
</protein>
<dbReference type="Pfam" id="PF08402">
    <property type="entry name" value="TOBE_2"/>
    <property type="match status" value="1"/>
</dbReference>
<dbReference type="InterPro" id="IPR003593">
    <property type="entry name" value="AAA+_ATPase"/>
</dbReference>
<dbReference type="PANTHER" id="PTHR42781">
    <property type="entry name" value="SPERMIDINE/PUTRESCINE IMPORT ATP-BINDING PROTEIN POTA"/>
    <property type="match status" value="1"/>
</dbReference>
<dbReference type="PANTHER" id="PTHR42781:SF5">
    <property type="entry name" value="PUTRESCINE TRANSPORT ATP-BINDING PROTEIN POTG"/>
    <property type="match status" value="1"/>
</dbReference>
<dbReference type="Gene3D" id="2.40.50.140">
    <property type="entry name" value="Nucleic acid-binding proteins"/>
    <property type="match status" value="1"/>
</dbReference>
<dbReference type="GO" id="GO:0005524">
    <property type="term" value="F:ATP binding"/>
    <property type="evidence" value="ECO:0007669"/>
    <property type="project" value="UniProtKB-KW"/>
</dbReference>
<keyword evidence="2 8" id="KW-1003">Cell membrane</keyword>
<evidence type="ECO:0000256" key="7">
    <source>
        <dbReference type="ARBA" id="ARBA00023136"/>
    </source>
</evidence>
<keyword evidence="6 8" id="KW-1278">Translocase</keyword>
<evidence type="ECO:0000256" key="3">
    <source>
        <dbReference type="ARBA" id="ARBA00022519"/>
    </source>
</evidence>
<evidence type="ECO:0000256" key="6">
    <source>
        <dbReference type="ARBA" id="ARBA00022967"/>
    </source>
</evidence>
<reference evidence="10 11" key="1">
    <citation type="submission" date="2020-06" db="EMBL/GenBank/DDBJ databases">
        <authorList>
            <person name="Cao W.R."/>
        </authorList>
    </citation>
    <scope>NUCLEOTIDE SEQUENCE [LARGE SCALE GENOMIC DNA]</scope>
    <source>
        <strain evidence="10 11">B1Z28</strain>
    </source>
</reference>
<evidence type="ECO:0000256" key="5">
    <source>
        <dbReference type="ARBA" id="ARBA00022840"/>
    </source>
</evidence>
<evidence type="ECO:0000256" key="1">
    <source>
        <dbReference type="ARBA" id="ARBA00022448"/>
    </source>
</evidence>
<keyword evidence="11" id="KW-1185">Reference proteome</keyword>
<dbReference type="PROSITE" id="PS50893">
    <property type="entry name" value="ABC_TRANSPORTER_2"/>
    <property type="match status" value="1"/>
</dbReference>
<dbReference type="Proteomes" id="UP000630805">
    <property type="component" value="Unassembled WGS sequence"/>
</dbReference>
<evidence type="ECO:0000256" key="4">
    <source>
        <dbReference type="ARBA" id="ARBA00022741"/>
    </source>
</evidence>
<keyword evidence="1 8" id="KW-0813">Transport</keyword>
<evidence type="ECO:0000256" key="2">
    <source>
        <dbReference type="ARBA" id="ARBA00022475"/>
    </source>
</evidence>